<evidence type="ECO:0000256" key="1">
    <source>
        <dbReference type="SAM" id="SignalP"/>
    </source>
</evidence>
<feature type="chain" id="PRO_5040452503" evidence="1">
    <location>
        <begin position="20"/>
        <end position="40"/>
    </location>
</feature>
<gene>
    <name evidence="2" type="ORF">DERYTH_LOCUS18867</name>
</gene>
<evidence type="ECO:0000313" key="3">
    <source>
        <dbReference type="Proteomes" id="UP000789405"/>
    </source>
</evidence>
<organism evidence="2 3">
    <name type="scientific">Dentiscutata erythropus</name>
    <dbReference type="NCBI Taxonomy" id="1348616"/>
    <lineage>
        <taxon>Eukaryota</taxon>
        <taxon>Fungi</taxon>
        <taxon>Fungi incertae sedis</taxon>
        <taxon>Mucoromycota</taxon>
        <taxon>Glomeromycotina</taxon>
        <taxon>Glomeromycetes</taxon>
        <taxon>Diversisporales</taxon>
        <taxon>Gigasporaceae</taxon>
        <taxon>Dentiscutata</taxon>
    </lineage>
</organism>
<dbReference type="AlphaFoldDB" id="A0A9N9NYM8"/>
<name>A0A9N9NYM8_9GLOM</name>
<keyword evidence="1" id="KW-0732">Signal</keyword>
<protein>
    <submittedName>
        <fullName evidence="2">13431_t:CDS:1</fullName>
    </submittedName>
</protein>
<feature type="non-terminal residue" evidence="2">
    <location>
        <position position="40"/>
    </location>
</feature>
<dbReference type="EMBL" id="CAJVPY010019804">
    <property type="protein sequence ID" value="CAG8772993.1"/>
    <property type="molecule type" value="Genomic_DNA"/>
</dbReference>
<evidence type="ECO:0000313" key="2">
    <source>
        <dbReference type="EMBL" id="CAG8772993.1"/>
    </source>
</evidence>
<sequence length="40" mass="4374">MPVTALMVCFLVLLGLVNSCWDGMLNCSITSVRVSLDWSV</sequence>
<accession>A0A9N9NYM8</accession>
<proteinExistence type="predicted"/>
<feature type="signal peptide" evidence="1">
    <location>
        <begin position="1"/>
        <end position="19"/>
    </location>
</feature>
<dbReference type="Proteomes" id="UP000789405">
    <property type="component" value="Unassembled WGS sequence"/>
</dbReference>
<comment type="caution">
    <text evidence="2">The sequence shown here is derived from an EMBL/GenBank/DDBJ whole genome shotgun (WGS) entry which is preliminary data.</text>
</comment>
<keyword evidence="3" id="KW-1185">Reference proteome</keyword>
<reference evidence="2" key="1">
    <citation type="submission" date="2021-06" db="EMBL/GenBank/DDBJ databases">
        <authorList>
            <person name="Kallberg Y."/>
            <person name="Tangrot J."/>
            <person name="Rosling A."/>
        </authorList>
    </citation>
    <scope>NUCLEOTIDE SEQUENCE</scope>
    <source>
        <strain evidence="2">MA453B</strain>
    </source>
</reference>